<feature type="region of interest" description="Disordered" evidence="2">
    <location>
        <begin position="391"/>
        <end position="415"/>
    </location>
</feature>
<feature type="region of interest" description="Disordered" evidence="2">
    <location>
        <begin position="556"/>
        <end position="583"/>
    </location>
</feature>
<name>A0A9W9DN38_9AGAR</name>
<keyword evidence="4" id="KW-1185">Reference proteome</keyword>
<dbReference type="AlphaFoldDB" id="A0A9W9DN38"/>
<gene>
    <name evidence="3" type="ORF">J3R30DRAFT_3890102</name>
</gene>
<evidence type="ECO:0000313" key="3">
    <source>
        <dbReference type="EMBL" id="KAJ4478283.1"/>
    </source>
</evidence>
<evidence type="ECO:0000313" key="4">
    <source>
        <dbReference type="Proteomes" id="UP001150266"/>
    </source>
</evidence>
<evidence type="ECO:0000256" key="2">
    <source>
        <dbReference type="SAM" id="MobiDB-lite"/>
    </source>
</evidence>
<feature type="coiled-coil region" evidence="1">
    <location>
        <begin position="72"/>
        <end position="131"/>
    </location>
</feature>
<feature type="non-terminal residue" evidence="3">
    <location>
        <position position="1"/>
    </location>
</feature>
<reference evidence="3" key="1">
    <citation type="submission" date="2022-08" db="EMBL/GenBank/DDBJ databases">
        <title>A Global Phylogenomic Analysis of the Shiitake Genus Lentinula.</title>
        <authorList>
            <consortium name="DOE Joint Genome Institute"/>
            <person name="Sierra-Patev S."/>
            <person name="Min B."/>
            <person name="Naranjo-Ortiz M."/>
            <person name="Looney B."/>
            <person name="Konkel Z."/>
            <person name="Slot J.C."/>
            <person name="Sakamoto Y."/>
            <person name="Steenwyk J.L."/>
            <person name="Rokas A."/>
            <person name="Carro J."/>
            <person name="Camarero S."/>
            <person name="Ferreira P."/>
            <person name="Molpeceres G."/>
            <person name="Ruiz-Duenas F.J."/>
            <person name="Serrano A."/>
            <person name="Henrissat B."/>
            <person name="Drula E."/>
            <person name="Hughes K.W."/>
            <person name="Mata J.L."/>
            <person name="Ishikawa N.K."/>
            <person name="Vargas-Isla R."/>
            <person name="Ushijima S."/>
            <person name="Smith C.A."/>
            <person name="Ahrendt S."/>
            <person name="Andreopoulos W."/>
            <person name="He G."/>
            <person name="Labutti K."/>
            <person name="Lipzen A."/>
            <person name="Ng V."/>
            <person name="Riley R."/>
            <person name="Sandor L."/>
            <person name="Barry K."/>
            <person name="Martinez A.T."/>
            <person name="Xiao Y."/>
            <person name="Gibbons J.G."/>
            <person name="Terashima K."/>
            <person name="Grigoriev I.V."/>
            <person name="Hibbett D.S."/>
        </authorList>
    </citation>
    <scope>NUCLEOTIDE SEQUENCE</scope>
    <source>
        <strain evidence="3">JLM2183</strain>
    </source>
</reference>
<feature type="region of interest" description="Disordered" evidence="2">
    <location>
        <begin position="1"/>
        <end position="25"/>
    </location>
</feature>
<keyword evidence="1" id="KW-0175">Coiled coil</keyword>
<feature type="compositionally biased region" description="Polar residues" evidence="2">
    <location>
        <begin position="13"/>
        <end position="25"/>
    </location>
</feature>
<organism evidence="3 4">
    <name type="scientific">Lentinula aciculospora</name>
    <dbReference type="NCBI Taxonomy" id="153920"/>
    <lineage>
        <taxon>Eukaryota</taxon>
        <taxon>Fungi</taxon>
        <taxon>Dikarya</taxon>
        <taxon>Basidiomycota</taxon>
        <taxon>Agaricomycotina</taxon>
        <taxon>Agaricomycetes</taxon>
        <taxon>Agaricomycetidae</taxon>
        <taxon>Agaricales</taxon>
        <taxon>Marasmiineae</taxon>
        <taxon>Omphalotaceae</taxon>
        <taxon>Lentinula</taxon>
    </lineage>
</organism>
<sequence>MGSSELSDALNPCFTQQRNSQSPNSNYFEHLQPIIQPSQQYVPHRSELELAISDPQSPPAPRLVLVVRSTSLNAIQELLRVVTQTNQAQENERKRRLAWEQEHEERYAQRQAELEKQMIEMQREIYSLRSAFTAGSSPSAISDTQCSNSQFASPATHDSITSDHVQYYSPISPSPQISDNFVQGSSTSPMQQYNAFVSDTSNYTIPSSPQYGSPRSPAPPSSASPLDSPMISPGSASPVGISRLTPEMPSDNTRQGSDNGYEPGRRNKTRFEAPAHGKNYYQRKCRSIQEAMRRHILVLMAVEDNQDLPDSKSDGATNDSAQPIRFVWDKTTKQSVHNMRTKAFVLEDMKQNRQLYNELPDRDFSKNILESAFEQSFTSLRQRFKAERDVKEAENMKSRSDQRAQNARRLARRKKKLDTRAAARLKIPIFEHATFDGALQLECMSSEESDDDADTSQPKLVYTRGYLWRSNRLLRFFHALDQEDMAVPKRGSTKMNRAIGTPKESIGLPPKGVSSWMISRRWIRATQVKQPDLPEALESLVSGSPDLPADTVYQLGEESEDDDEEEEEEEGEGEEGENAQPLLHVLTSGQVHVAMSQHYSSSSLHNAL</sequence>
<dbReference type="Proteomes" id="UP001150266">
    <property type="component" value="Unassembled WGS sequence"/>
</dbReference>
<dbReference type="EMBL" id="JAOTPV010000009">
    <property type="protein sequence ID" value="KAJ4478283.1"/>
    <property type="molecule type" value="Genomic_DNA"/>
</dbReference>
<feature type="compositionally biased region" description="Acidic residues" evidence="2">
    <location>
        <begin position="557"/>
        <end position="577"/>
    </location>
</feature>
<feature type="compositionally biased region" description="Polar residues" evidence="2">
    <location>
        <begin position="200"/>
        <end position="211"/>
    </location>
</feature>
<feature type="compositionally biased region" description="Basic and acidic residues" evidence="2">
    <location>
        <begin position="263"/>
        <end position="275"/>
    </location>
</feature>
<proteinExistence type="predicted"/>
<feature type="compositionally biased region" description="Basic and acidic residues" evidence="2">
    <location>
        <begin position="391"/>
        <end position="402"/>
    </location>
</feature>
<accession>A0A9W9DN38</accession>
<dbReference type="OrthoDB" id="3358418at2759"/>
<evidence type="ECO:0000256" key="1">
    <source>
        <dbReference type="SAM" id="Coils"/>
    </source>
</evidence>
<comment type="caution">
    <text evidence="3">The sequence shown here is derived from an EMBL/GenBank/DDBJ whole genome shotgun (WGS) entry which is preliminary data.</text>
</comment>
<feature type="region of interest" description="Disordered" evidence="2">
    <location>
        <begin position="137"/>
        <end position="158"/>
    </location>
</feature>
<feature type="region of interest" description="Disordered" evidence="2">
    <location>
        <begin position="200"/>
        <end position="276"/>
    </location>
</feature>
<protein>
    <submittedName>
        <fullName evidence="3">Uncharacterized protein</fullName>
    </submittedName>
</protein>